<dbReference type="GO" id="GO:0005975">
    <property type="term" value="P:carbohydrate metabolic process"/>
    <property type="evidence" value="ECO:0007669"/>
    <property type="project" value="InterPro"/>
</dbReference>
<dbReference type="Pfam" id="PF00149">
    <property type="entry name" value="Metallophos"/>
    <property type="match status" value="1"/>
</dbReference>
<dbReference type="InterPro" id="IPR036412">
    <property type="entry name" value="HAD-like_sf"/>
</dbReference>
<proteinExistence type="predicted"/>
<organism evidence="2 3">
    <name type="scientific">Oceanispirochaeta crateris</name>
    <dbReference type="NCBI Taxonomy" id="2518645"/>
    <lineage>
        <taxon>Bacteria</taxon>
        <taxon>Pseudomonadati</taxon>
        <taxon>Spirochaetota</taxon>
        <taxon>Spirochaetia</taxon>
        <taxon>Spirochaetales</taxon>
        <taxon>Spirochaetaceae</taxon>
        <taxon>Oceanispirochaeta</taxon>
    </lineage>
</organism>
<dbReference type="InterPro" id="IPR004843">
    <property type="entry name" value="Calcineurin-like_PHP"/>
</dbReference>
<dbReference type="Pfam" id="PF13242">
    <property type="entry name" value="Hydrolase_like"/>
    <property type="match status" value="1"/>
</dbReference>
<sequence length="457" mass="51835">MKSLKIGHITDIHYRYYTPGSSHKHKNRSREMPIMLEKVLQNLKGEIDILVITGDIIDTPGVVLKHNNYYMDLTTPFKKMIRKDYLAIRSLLDKSGIPWIIIPGNKDDPELFSEIWGDQALVRDFMGYRFISFHDRQWEGGQPRRFDRERKLMETMLNDPESPPQIHLQHFLCTPANGIKLKHIYKESENLRKLCARSGKVILSLSGHYHPGIKEYKINETSWISAPAFCAKPHPYLIHELKGRSLVKTRRLEVQKRSIHKNKPVVFLDRDGVISTLSSYTTGPEKMELIPGAAQAIWNLKEAGFAVVVNTNQSCIGLGYVPESIVLLNHEYMCYLLTSETGTPESQPDAIYFSSGAGKKAVHPDYSDTSIAKPSPVLLNKAVSLLGLNRKHGWMIGDREGDLICAINGKVTPLLVRTGDGRITEKNIKDKKIPNLVIKNNILEASEFIINNFKSQK</sequence>
<keyword evidence="3" id="KW-1185">Reference proteome</keyword>
<dbReference type="Proteomes" id="UP000324209">
    <property type="component" value="Chromosome"/>
</dbReference>
<reference evidence="2 3" key="1">
    <citation type="submission" date="2019-02" db="EMBL/GenBank/DDBJ databases">
        <title>Complete Genome Sequence and Methylome Analysis of free living Spirochaetas.</title>
        <authorList>
            <person name="Fomenkov A."/>
            <person name="Dubinina G."/>
            <person name="Leshcheva N."/>
            <person name="Mikheeva N."/>
            <person name="Grabovich M."/>
            <person name="Vincze T."/>
            <person name="Roberts R.J."/>
        </authorList>
    </citation>
    <scope>NUCLEOTIDE SEQUENCE [LARGE SCALE GENOMIC DNA]</scope>
    <source>
        <strain evidence="2 3">K2</strain>
    </source>
</reference>
<dbReference type="Gene3D" id="3.60.21.10">
    <property type="match status" value="1"/>
</dbReference>
<dbReference type="KEGG" id="ock:EXM22_12855"/>
<dbReference type="InterPro" id="IPR029052">
    <property type="entry name" value="Metallo-depent_PP-like"/>
</dbReference>
<dbReference type="GO" id="GO:0016791">
    <property type="term" value="F:phosphatase activity"/>
    <property type="evidence" value="ECO:0007669"/>
    <property type="project" value="InterPro"/>
</dbReference>
<name>A0A5C1QMU6_9SPIO</name>
<dbReference type="PANTHER" id="PTHR42891:SF1">
    <property type="entry name" value="D-GLYCERO-BETA-D-MANNO-HEPTOSE-1,7-BISPHOSPHATE 7-PHOSPHATASE"/>
    <property type="match status" value="1"/>
</dbReference>
<gene>
    <name evidence="2" type="ORF">EXM22_12855</name>
</gene>
<dbReference type="AlphaFoldDB" id="A0A5C1QMU6"/>
<dbReference type="InterPro" id="IPR023214">
    <property type="entry name" value="HAD_sf"/>
</dbReference>
<protein>
    <recommendedName>
        <fullName evidence="1">Calcineurin-like phosphoesterase domain-containing protein</fullName>
    </recommendedName>
</protein>
<accession>A0A5C1QMU6</accession>
<feature type="domain" description="Calcineurin-like phosphoesterase" evidence="1">
    <location>
        <begin position="4"/>
        <end position="211"/>
    </location>
</feature>
<dbReference type="InterPro" id="IPR004446">
    <property type="entry name" value="Heptose_bisP_phosphatase"/>
</dbReference>
<dbReference type="SUPFAM" id="SSF56300">
    <property type="entry name" value="Metallo-dependent phosphatases"/>
    <property type="match status" value="1"/>
</dbReference>
<dbReference type="PANTHER" id="PTHR42891">
    <property type="entry name" value="D-GLYCERO-BETA-D-MANNO-HEPTOSE-1,7-BISPHOSPHATE 7-PHOSPHATASE"/>
    <property type="match status" value="1"/>
</dbReference>
<dbReference type="Gene3D" id="3.40.50.1000">
    <property type="entry name" value="HAD superfamily/HAD-like"/>
    <property type="match status" value="1"/>
</dbReference>
<evidence type="ECO:0000313" key="2">
    <source>
        <dbReference type="EMBL" id="QEN08837.1"/>
    </source>
</evidence>
<evidence type="ECO:0000259" key="1">
    <source>
        <dbReference type="Pfam" id="PF00149"/>
    </source>
</evidence>
<evidence type="ECO:0000313" key="3">
    <source>
        <dbReference type="Proteomes" id="UP000324209"/>
    </source>
</evidence>
<dbReference type="RefSeq" id="WP_149486916.1">
    <property type="nucleotide sequence ID" value="NZ_CP036150.1"/>
</dbReference>
<dbReference type="SUPFAM" id="SSF56784">
    <property type="entry name" value="HAD-like"/>
    <property type="match status" value="1"/>
</dbReference>
<dbReference type="EMBL" id="CP036150">
    <property type="protein sequence ID" value="QEN08837.1"/>
    <property type="molecule type" value="Genomic_DNA"/>
</dbReference>
<dbReference type="OrthoDB" id="9801899at2"/>